<keyword evidence="6 7" id="KW-0472">Membrane</keyword>
<dbReference type="PANTHER" id="PTHR34582">
    <property type="entry name" value="UPF0702 TRANSMEMBRANE PROTEIN YCAP"/>
    <property type="match status" value="1"/>
</dbReference>
<evidence type="ECO:0000256" key="6">
    <source>
        <dbReference type="ARBA" id="ARBA00023136"/>
    </source>
</evidence>
<accession>A0A9D1IRK8</accession>
<dbReference type="Proteomes" id="UP000824074">
    <property type="component" value="Unassembled WGS sequence"/>
</dbReference>
<reference evidence="9" key="1">
    <citation type="submission" date="2020-10" db="EMBL/GenBank/DDBJ databases">
        <authorList>
            <person name="Gilroy R."/>
        </authorList>
    </citation>
    <scope>NUCLEOTIDE SEQUENCE</scope>
    <source>
        <strain evidence="9">CHK193-30670</strain>
    </source>
</reference>
<dbReference type="InterPro" id="IPR007353">
    <property type="entry name" value="DUF421"/>
</dbReference>
<evidence type="ECO:0000256" key="5">
    <source>
        <dbReference type="ARBA" id="ARBA00022989"/>
    </source>
</evidence>
<dbReference type="Pfam" id="PF04239">
    <property type="entry name" value="DUF421"/>
    <property type="match status" value="1"/>
</dbReference>
<comment type="subcellular location">
    <subcellularLocation>
        <location evidence="1">Cell membrane</location>
        <topology evidence="1">Multi-pass membrane protein</topology>
    </subcellularLocation>
</comment>
<feature type="transmembrane region" description="Helical" evidence="7">
    <location>
        <begin position="68"/>
        <end position="88"/>
    </location>
</feature>
<sequence>MINEILNTNFNEVLDVSIRAITSLILLFFITKLIGKKQVSELSLFDYVISISIGNFAAEISMNLDYQIANGLVAVLIFGLVAAIVAYLTMKSIFLRRFFLGSPTIIIENGKFVYKNLKRLKMDINDFLETARIAGYFDIGKIKYAIMEANGKVSFLLNEEENPVTIKDAKLTYKKEGLQANVIIDGKIMHKNLEVIKKDENWLLKQLKVIGKERLDDILLATVDNVTGKLSIYEKNKQIDIKNSLE</sequence>
<gene>
    <name evidence="9" type="ORF">IAB68_05205</name>
</gene>
<dbReference type="GO" id="GO:0005886">
    <property type="term" value="C:plasma membrane"/>
    <property type="evidence" value="ECO:0007669"/>
    <property type="project" value="UniProtKB-SubCell"/>
</dbReference>
<evidence type="ECO:0000256" key="7">
    <source>
        <dbReference type="SAM" id="Phobius"/>
    </source>
</evidence>
<evidence type="ECO:0000259" key="8">
    <source>
        <dbReference type="Pfam" id="PF04239"/>
    </source>
</evidence>
<name>A0A9D1IRK8_9FIRM</name>
<evidence type="ECO:0000256" key="3">
    <source>
        <dbReference type="ARBA" id="ARBA00022475"/>
    </source>
</evidence>
<keyword evidence="5 7" id="KW-1133">Transmembrane helix</keyword>
<reference evidence="9" key="2">
    <citation type="journal article" date="2021" name="PeerJ">
        <title>Extensive microbial diversity within the chicken gut microbiome revealed by metagenomics and culture.</title>
        <authorList>
            <person name="Gilroy R."/>
            <person name="Ravi A."/>
            <person name="Getino M."/>
            <person name="Pursley I."/>
            <person name="Horton D.L."/>
            <person name="Alikhan N.F."/>
            <person name="Baker D."/>
            <person name="Gharbi K."/>
            <person name="Hall N."/>
            <person name="Watson M."/>
            <person name="Adriaenssens E.M."/>
            <person name="Foster-Nyarko E."/>
            <person name="Jarju S."/>
            <person name="Secka A."/>
            <person name="Antonio M."/>
            <person name="Oren A."/>
            <person name="Chaudhuri R.R."/>
            <person name="La Ragione R."/>
            <person name="Hildebrand F."/>
            <person name="Pallen M.J."/>
        </authorList>
    </citation>
    <scope>NUCLEOTIDE SEQUENCE</scope>
    <source>
        <strain evidence="9">CHK193-30670</strain>
    </source>
</reference>
<keyword evidence="3" id="KW-1003">Cell membrane</keyword>
<evidence type="ECO:0000313" key="9">
    <source>
        <dbReference type="EMBL" id="HIU40679.1"/>
    </source>
</evidence>
<protein>
    <submittedName>
        <fullName evidence="9">DUF421 domain-containing protein</fullName>
    </submittedName>
</protein>
<evidence type="ECO:0000256" key="4">
    <source>
        <dbReference type="ARBA" id="ARBA00022692"/>
    </source>
</evidence>
<comment type="similarity">
    <text evidence="2">Belongs to the UPF0702 family.</text>
</comment>
<organism evidence="9 10">
    <name type="scientific">Candidatus Aphodocola excrementigallinarum</name>
    <dbReference type="NCBI Taxonomy" id="2840670"/>
    <lineage>
        <taxon>Bacteria</taxon>
        <taxon>Bacillati</taxon>
        <taxon>Bacillota</taxon>
        <taxon>Bacilli</taxon>
        <taxon>Candidatus Aphodocola</taxon>
    </lineage>
</organism>
<comment type="caution">
    <text evidence="9">The sequence shown here is derived from an EMBL/GenBank/DDBJ whole genome shotgun (WGS) entry which is preliminary data.</text>
</comment>
<evidence type="ECO:0000313" key="10">
    <source>
        <dbReference type="Proteomes" id="UP000824074"/>
    </source>
</evidence>
<dbReference type="Gene3D" id="3.30.240.20">
    <property type="entry name" value="bsu07140 like domains"/>
    <property type="match status" value="2"/>
</dbReference>
<evidence type="ECO:0000256" key="1">
    <source>
        <dbReference type="ARBA" id="ARBA00004651"/>
    </source>
</evidence>
<keyword evidence="4 7" id="KW-0812">Transmembrane</keyword>
<dbReference type="InterPro" id="IPR023090">
    <property type="entry name" value="UPF0702_alpha/beta_dom_sf"/>
</dbReference>
<dbReference type="PANTHER" id="PTHR34582:SF6">
    <property type="entry name" value="UPF0702 TRANSMEMBRANE PROTEIN YCAP"/>
    <property type="match status" value="1"/>
</dbReference>
<feature type="domain" description="YetF C-terminal" evidence="8">
    <location>
        <begin position="91"/>
        <end position="224"/>
    </location>
</feature>
<evidence type="ECO:0000256" key="2">
    <source>
        <dbReference type="ARBA" id="ARBA00006448"/>
    </source>
</evidence>
<dbReference type="EMBL" id="DVMT01000053">
    <property type="protein sequence ID" value="HIU40679.1"/>
    <property type="molecule type" value="Genomic_DNA"/>
</dbReference>
<proteinExistence type="inferred from homology"/>
<dbReference type="AlphaFoldDB" id="A0A9D1IRK8"/>